<accession>A0AAF0GCT0</accession>
<reference evidence="1 2" key="1">
    <citation type="submission" date="2023-02" db="EMBL/GenBank/DDBJ databases">
        <authorList>
            <person name="Wang Y."/>
        </authorList>
    </citation>
    <scope>NUCLEOTIDE SEQUENCE [LARGE SCALE GENOMIC DNA]</scope>
</reference>
<evidence type="ECO:0000313" key="1">
    <source>
        <dbReference type="EMBL" id="WGA02270.1"/>
    </source>
</evidence>
<sequence>MTKTQFNEIKEILSKWREERHLTYENQQAEFLGNVFEKVSEYFRAKDDLERIDALCDIAVFCFNAFDIEYEYDFYGNSRMSLLIYLNSCLIDNKNYLALDNEVHYGMSRISYNEIVSYILSNIEKQVSDLDFDFYKCMLEKIKEIESRTGYYDEKLKKFIKDTSDEAKAKWYKADYESCMFEGWEK</sequence>
<dbReference type="EMBL" id="OQ515481">
    <property type="protein sequence ID" value="WGA02270.1"/>
    <property type="molecule type" value="Genomic_DNA"/>
</dbReference>
<keyword evidence="2" id="KW-1185">Reference proteome</keyword>
<name>A0AAF0GCT0_9CAUD</name>
<dbReference type="Proteomes" id="UP001225733">
    <property type="component" value="Segment"/>
</dbReference>
<organism evidence="1 2">
    <name type="scientific">Campylobacter phage vB_Cj_QDYZ</name>
    <dbReference type="NCBI Taxonomy" id="3032374"/>
    <lineage>
        <taxon>Viruses</taxon>
        <taxon>Duplodnaviria</taxon>
        <taxon>Heunggongvirae</taxon>
        <taxon>Uroviricota</taxon>
        <taxon>Caudoviricetes</taxon>
        <taxon>Connertonviridae</taxon>
        <taxon>Fletchervirus</taxon>
        <taxon>Fletchervirus QDYZ</taxon>
    </lineage>
</organism>
<protein>
    <submittedName>
        <fullName evidence="1">Uncharacterized protein</fullName>
    </submittedName>
</protein>
<proteinExistence type="predicted"/>
<evidence type="ECO:0000313" key="2">
    <source>
        <dbReference type="Proteomes" id="UP001225733"/>
    </source>
</evidence>